<name>A0A0K1XBQ1_9GAMM</name>
<dbReference type="InterPro" id="IPR016181">
    <property type="entry name" value="Acyl_CoA_acyltransferase"/>
</dbReference>
<dbReference type="Proteomes" id="UP000063953">
    <property type="component" value="Chromosome"/>
</dbReference>
<gene>
    <name evidence="1" type="ORF">AKN88_00655</name>
</gene>
<evidence type="ECO:0000313" key="1">
    <source>
        <dbReference type="EMBL" id="AKX58613.1"/>
    </source>
</evidence>
<dbReference type="SUPFAM" id="SSF55729">
    <property type="entry name" value="Acyl-CoA N-acyltransferases (Nat)"/>
    <property type="match status" value="1"/>
</dbReference>
<dbReference type="EMBL" id="CP012365">
    <property type="protein sequence ID" value="AKX58613.1"/>
    <property type="molecule type" value="Genomic_DNA"/>
</dbReference>
<accession>A0A0K1XBQ1</accession>
<evidence type="ECO:0000313" key="2">
    <source>
        <dbReference type="Proteomes" id="UP000063953"/>
    </source>
</evidence>
<protein>
    <submittedName>
        <fullName evidence="1">Acetyltransferase</fullName>
    </submittedName>
</protein>
<organism evidence="1 2">
    <name type="scientific">Thiopseudomonas alkaliphila</name>
    <dbReference type="NCBI Taxonomy" id="1697053"/>
    <lineage>
        <taxon>Bacteria</taxon>
        <taxon>Pseudomonadati</taxon>
        <taxon>Pseudomonadota</taxon>
        <taxon>Gammaproteobacteria</taxon>
        <taxon>Pseudomonadales</taxon>
        <taxon>Pseudomonadaceae</taxon>
        <taxon>Thiopseudomonas</taxon>
    </lineage>
</organism>
<dbReference type="AlphaFoldDB" id="A0A0K1XBQ1"/>
<reference evidence="1 2" key="1">
    <citation type="journal article" date="2015" name="Genome Announc.">
        <title>Genome Sequences of Oblitimonas alkaliphila gen. nov. sp. nov. (Proposed), a Novel Bacterium of the Pseudomonadaceae Family.</title>
        <authorList>
            <person name="Lauer A.C."/>
            <person name="Nicholson A.C."/>
            <person name="Humrighouse B.W."/>
            <person name="Emery B."/>
            <person name="Drobish A."/>
            <person name="Juieng P."/>
            <person name="Loparev V."/>
            <person name="McQuiston J.R."/>
        </authorList>
    </citation>
    <scope>NUCLEOTIDE SEQUENCE [LARGE SCALE GENOMIC DNA]</scope>
    <source>
        <strain evidence="1 2">E5571</strain>
    </source>
</reference>
<proteinExistence type="predicted"/>
<dbReference type="RefSeq" id="WP_053099514.1">
    <property type="nucleotide sequence ID" value="NZ_CP012363.1"/>
</dbReference>
<dbReference type="InterPro" id="IPR009977">
    <property type="entry name" value="Mig-14"/>
</dbReference>
<sequence>MLGMFRAYRERGWREISPAEYAHCWEQWGGSVITHPRIVERLALLAEIPVRYLGWPATGQLQAAIPTWGQHLALAKTVLKRKGKRGLYDLGNAEVILPMAANAQIDLRFKAENLSERSAAQIKQAQAHPFGLALARAPEDYSKKFRYNQRRELRLLEEAGGQIRDIQQLTPVERATIYSQLFEQRWSFDVPGKQHLSEVFTLLDEFMTGSVLYLAEQPIAIQILYKVQSPQWISVEYVNGGVAPDHKDFSPGSVLSFINTQAEWQLAKAAGKTLRYSFGRDEQAYKQRWCHSSAIYFTR</sequence>
<dbReference type="Pfam" id="PF07395">
    <property type="entry name" value="Mig-14"/>
    <property type="match status" value="1"/>
</dbReference>
<keyword evidence="2" id="KW-1185">Reference proteome</keyword>
<dbReference type="PATRIC" id="fig|1698445.3.peg.128"/>
<dbReference type="GO" id="GO:0016740">
    <property type="term" value="F:transferase activity"/>
    <property type="evidence" value="ECO:0007669"/>
    <property type="project" value="UniProtKB-KW"/>
</dbReference>
<keyword evidence="1" id="KW-0808">Transferase</keyword>
<dbReference type="STRING" id="1697053.AKN87_02550"/>